<evidence type="ECO:0000313" key="1">
    <source>
        <dbReference type="EMBL" id="KAK4020041.1"/>
    </source>
</evidence>
<reference evidence="1 2" key="1">
    <citation type="journal article" date="2023" name="Nucleic Acids Res.">
        <title>The hologenome of Daphnia magna reveals possible DNA methylation and microbiome-mediated evolution of the host genome.</title>
        <authorList>
            <person name="Chaturvedi A."/>
            <person name="Li X."/>
            <person name="Dhandapani V."/>
            <person name="Marshall H."/>
            <person name="Kissane S."/>
            <person name="Cuenca-Cambronero M."/>
            <person name="Asole G."/>
            <person name="Calvet F."/>
            <person name="Ruiz-Romero M."/>
            <person name="Marangio P."/>
            <person name="Guigo R."/>
            <person name="Rago D."/>
            <person name="Mirbahai L."/>
            <person name="Eastwood N."/>
            <person name="Colbourne J.K."/>
            <person name="Zhou J."/>
            <person name="Mallon E."/>
            <person name="Orsini L."/>
        </authorList>
    </citation>
    <scope>NUCLEOTIDE SEQUENCE [LARGE SCALE GENOMIC DNA]</scope>
    <source>
        <strain evidence="1">LRV0_1</strain>
    </source>
</reference>
<name>A0ABR0A4I5_9CRUS</name>
<dbReference type="Proteomes" id="UP001234178">
    <property type="component" value="Unassembled WGS sequence"/>
</dbReference>
<comment type="caution">
    <text evidence="1">The sequence shown here is derived from an EMBL/GenBank/DDBJ whole genome shotgun (WGS) entry which is preliminary data.</text>
</comment>
<keyword evidence="2" id="KW-1185">Reference proteome</keyword>
<protein>
    <submittedName>
        <fullName evidence="1">Uncharacterized protein</fullName>
    </submittedName>
</protein>
<organism evidence="1 2">
    <name type="scientific">Daphnia magna</name>
    <dbReference type="NCBI Taxonomy" id="35525"/>
    <lineage>
        <taxon>Eukaryota</taxon>
        <taxon>Metazoa</taxon>
        <taxon>Ecdysozoa</taxon>
        <taxon>Arthropoda</taxon>
        <taxon>Crustacea</taxon>
        <taxon>Branchiopoda</taxon>
        <taxon>Diplostraca</taxon>
        <taxon>Cladocera</taxon>
        <taxon>Anomopoda</taxon>
        <taxon>Daphniidae</taxon>
        <taxon>Daphnia</taxon>
    </lineage>
</organism>
<proteinExistence type="predicted"/>
<dbReference type="PROSITE" id="PS51257">
    <property type="entry name" value="PROKAR_LIPOPROTEIN"/>
    <property type="match status" value="1"/>
</dbReference>
<accession>A0ABR0A4I5</accession>
<gene>
    <name evidence="1" type="ORF">OUZ56_002037</name>
</gene>
<dbReference type="EMBL" id="JAOYFB010000036">
    <property type="protein sequence ID" value="KAK4020041.1"/>
    <property type="molecule type" value="Genomic_DNA"/>
</dbReference>
<sequence>MYKGKRVLDGAELQNILQSNQNFGSCFCSSSSSCPRLYFGVAGWQDSLARVSHLLARVHHPPMRLYTESRAFCWEGALDYREKERVCLPPPFHVWLSWGSSYRCPNQSSACVVLSDVVELAELAELCCCGDELETSFVRSLFHIHLTLLSVELLFIRPLCSGRSFRPFFSVSFGVLFVSSTTL</sequence>
<evidence type="ECO:0000313" key="2">
    <source>
        <dbReference type="Proteomes" id="UP001234178"/>
    </source>
</evidence>